<keyword evidence="4" id="KW-1185">Reference proteome</keyword>
<evidence type="ECO:0000259" key="2">
    <source>
        <dbReference type="Pfam" id="PF00780"/>
    </source>
</evidence>
<dbReference type="Proteomes" id="UP000269721">
    <property type="component" value="Unassembled WGS sequence"/>
</dbReference>
<evidence type="ECO:0000313" key="3">
    <source>
        <dbReference type="EMBL" id="RKO83663.1"/>
    </source>
</evidence>
<feature type="non-terminal residue" evidence="3">
    <location>
        <position position="1"/>
    </location>
</feature>
<dbReference type="AlphaFoldDB" id="A0A4P9VY46"/>
<dbReference type="Pfam" id="PF00780">
    <property type="entry name" value="CNH"/>
    <property type="match status" value="1"/>
</dbReference>
<reference evidence="4" key="1">
    <citation type="journal article" date="2018" name="Nat. Microbiol.">
        <title>Leveraging single-cell genomics to expand the fungal tree of life.</title>
        <authorList>
            <person name="Ahrendt S.R."/>
            <person name="Quandt C.A."/>
            <person name="Ciobanu D."/>
            <person name="Clum A."/>
            <person name="Salamov A."/>
            <person name="Andreopoulos B."/>
            <person name="Cheng J.F."/>
            <person name="Woyke T."/>
            <person name="Pelin A."/>
            <person name="Henrissat B."/>
            <person name="Reynolds N.K."/>
            <person name="Benny G.L."/>
            <person name="Smith M.E."/>
            <person name="James T.Y."/>
            <person name="Grigoriev I.V."/>
        </authorList>
    </citation>
    <scope>NUCLEOTIDE SEQUENCE [LARGE SCALE GENOMIC DNA]</scope>
</reference>
<feature type="domain" description="CNH" evidence="2">
    <location>
        <begin position="160"/>
        <end position="210"/>
    </location>
</feature>
<dbReference type="EMBL" id="ML000975">
    <property type="protein sequence ID" value="RKO83663.1"/>
    <property type="molecule type" value="Genomic_DNA"/>
</dbReference>
<feature type="region of interest" description="Disordered" evidence="1">
    <location>
        <begin position="51"/>
        <end position="79"/>
    </location>
</feature>
<name>A0A4P9VY46_9FUNG</name>
<proteinExistence type="predicted"/>
<protein>
    <recommendedName>
        <fullName evidence="2">CNH domain-containing protein</fullName>
    </recommendedName>
</protein>
<gene>
    <name evidence="3" type="ORF">BDK51DRAFT_33396</name>
</gene>
<evidence type="ECO:0000256" key="1">
    <source>
        <dbReference type="SAM" id="MobiDB-lite"/>
    </source>
</evidence>
<dbReference type="InterPro" id="IPR001180">
    <property type="entry name" value="CNH_dom"/>
</dbReference>
<organism evidence="3 4">
    <name type="scientific">Blyttiomyces helicus</name>
    <dbReference type="NCBI Taxonomy" id="388810"/>
    <lineage>
        <taxon>Eukaryota</taxon>
        <taxon>Fungi</taxon>
        <taxon>Fungi incertae sedis</taxon>
        <taxon>Chytridiomycota</taxon>
        <taxon>Chytridiomycota incertae sedis</taxon>
        <taxon>Chytridiomycetes</taxon>
        <taxon>Chytridiomycetes incertae sedis</taxon>
        <taxon>Blyttiomyces</taxon>
    </lineage>
</organism>
<sequence length="312" mass="34083">CQDETAYQSPSASLTHEKDGRRLIPTFALPNPNLIDATDADWTQRDAAPSGAVGHREQAHVGRFPSRKQGSRSGETTRFSSSGFHFKVWTMSKPHHPNRHVPDAYQASYGSATNSHIPGSQPATLQATMGSQSFDEYRDAFSTLADFDRSLSFTSVAFLNASCPISIARTKEVGLLLCYNEFGFCVDKEGRRLRPKFRIVWTASPVAFVWNVNTGDLEQFQHAAGIRALNVSEEFLHCVFEAAPGGAQRLRRDGEDFSGVRAACGPRGVSGLRQYGGSVGETVLKPSSTFAVVEPLGLRLPQSCRADPNDET</sequence>
<dbReference type="OrthoDB" id="2272012at2759"/>
<evidence type="ECO:0000313" key="4">
    <source>
        <dbReference type="Proteomes" id="UP000269721"/>
    </source>
</evidence>
<accession>A0A4P9VY46</accession>